<protein>
    <submittedName>
        <fullName evidence="9">Carbohydrate ABC transporter permease</fullName>
    </submittedName>
</protein>
<dbReference type="Gene3D" id="1.10.3720.10">
    <property type="entry name" value="MetI-like"/>
    <property type="match status" value="1"/>
</dbReference>
<dbReference type="GO" id="GO:0055085">
    <property type="term" value="P:transmembrane transport"/>
    <property type="evidence" value="ECO:0007669"/>
    <property type="project" value="InterPro"/>
</dbReference>
<evidence type="ECO:0000259" key="8">
    <source>
        <dbReference type="PROSITE" id="PS50928"/>
    </source>
</evidence>
<dbReference type="PANTHER" id="PTHR32243:SF18">
    <property type="entry name" value="INNER MEMBRANE ABC TRANSPORTER PERMEASE PROTEIN YCJP"/>
    <property type="match status" value="1"/>
</dbReference>
<evidence type="ECO:0000256" key="7">
    <source>
        <dbReference type="RuleBase" id="RU363032"/>
    </source>
</evidence>
<dbReference type="SUPFAM" id="SSF161098">
    <property type="entry name" value="MetI-like"/>
    <property type="match status" value="1"/>
</dbReference>
<evidence type="ECO:0000256" key="1">
    <source>
        <dbReference type="ARBA" id="ARBA00004651"/>
    </source>
</evidence>
<evidence type="ECO:0000313" key="9">
    <source>
        <dbReference type="EMBL" id="MBA4543684.1"/>
    </source>
</evidence>
<proteinExistence type="inferred from homology"/>
<feature type="transmembrane region" description="Helical" evidence="7">
    <location>
        <begin position="243"/>
        <end position="261"/>
    </location>
</feature>
<comment type="similarity">
    <text evidence="7">Belongs to the binding-protein-dependent transport system permease family.</text>
</comment>
<evidence type="ECO:0000256" key="4">
    <source>
        <dbReference type="ARBA" id="ARBA00022692"/>
    </source>
</evidence>
<reference evidence="9 10" key="1">
    <citation type="submission" date="2020-07" db="EMBL/GenBank/DDBJ databases">
        <authorList>
            <person name="Feng H."/>
        </authorList>
    </citation>
    <scope>NUCLEOTIDE SEQUENCE [LARGE SCALE GENOMIC DNA]</scope>
    <source>
        <strain evidence="10">s-11</strain>
    </source>
</reference>
<gene>
    <name evidence="9" type="ORF">H1164_12370</name>
</gene>
<dbReference type="Pfam" id="PF00528">
    <property type="entry name" value="BPD_transp_1"/>
    <property type="match status" value="1"/>
</dbReference>
<keyword evidence="4 7" id="KW-0812">Transmembrane</keyword>
<feature type="transmembrane region" description="Helical" evidence="7">
    <location>
        <begin position="68"/>
        <end position="93"/>
    </location>
</feature>
<feature type="transmembrane region" description="Helical" evidence="7">
    <location>
        <begin position="7"/>
        <end position="30"/>
    </location>
</feature>
<name>A0A7W1XBS4_9BACL</name>
<accession>A0A7W1XBS4</accession>
<keyword evidence="2 7" id="KW-0813">Transport</keyword>
<keyword evidence="3" id="KW-1003">Cell membrane</keyword>
<organism evidence="9 10">
    <name type="scientific">Thermoactinomyces daqus</name>
    <dbReference type="NCBI Taxonomy" id="1329516"/>
    <lineage>
        <taxon>Bacteria</taxon>
        <taxon>Bacillati</taxon>
        <taxon>Bacillota</taxon>
        <taxon>Bacilli</taxon>
        <taxon>Bacillales</taxon>
        <taxon>Thermoactinomycetaceae</taxon>
        <taxon>Thermoactinomyces</taxon>
    </lineage>
</organism>
<dbReference type="PROSITE" id="PS50928">
    <property type="entry name" value="ABC_TM1"/>
    <property type="match status" value="1"/>
</dbReference>
<evidence type="ECO:0000256" key="5">
    <source>
        <dbReference type="ARBA" id="ARBA00022989"/>
    </source>
</evidence>
<feature type="transmembrane region" description="Helical" evidence="7">
    <location>
        <begin position="182"/>
        <end position="207"/>
    </location>
</feature>
<sequence length="276" mass="31227">MKKKRTGFLFYLFITAMLIVILFPFFWQFIASVKPPLELFGDRAFNFIPQHPTFDNYVRVFTERPFAIYLWNSLVVSIFTTLYCILIASFASYAIARLQFKGKTVILGLILAVSMFPQIATIAPIFLFMQEMNLTNSYLGLIIPYTTFALPLSVWNLTSFYRKIPADLEEAAKMDGANIMQTFWRVVFPLAVPGTFTTAILTFIAAWNEFLFALTINTDENMKTVPVGIALFQGQYTIPWGEIAAASVMVTIPLVVMVLIFQRRIIAGITAGAVKE</sequence>
<dbReference type="CDD" id="cd06261">
    <property type="entry name" value="TM_PBP2"/>
    <property type="match status" value="1"/>
</dbReference>
<evidence type="ECO:0000256" key="2">
    <source>
        <dbReference type="ARBA" id="ARBA00022448"/>
    </source>
</evidence>
<dbReference type="OrthoDB" id="9810086at2"/>
<dbReference type="Proteomes" id="UP000530514">
    <property type="component" value="Unassembled WGS sequence"/>
</dbReference>
<feature type="transmembrane region" description="Helical" evidence="7">
    <location>
        <begin position="105"/>
        <end position="129"/>
    </location>
</feature>
<comment type="subcellular location">
    <subcellularLocation>
        <location evidence="1 7">Cell membrane</location>
        <topology evidence="1 7">Multi-pass membrane protein</topology>
    </subcellularLocation>
</comment>
<dbReference type="GO" id="GO:0005886">
    <property type="term" value="C:plasma membrane"/>
    <property type="evidence" value="ECO:0007669"/>
    <property type="project" value="UniProtKB-SubCell"/>
</dbReference>
<dbReference type="AlphaFoldDB" id="A0A7W1XBS4"/>
<keyword evidence="5 7" id="KW-1133">Transmembrane helix</keyword>
<dbReference type="PANTHER" id="PTHR32243">
    <property type="entry name" value="MALTOSE TRANSPORT SYSTEM PERMEASE-RELATED"/>
    <property type="match status" value="1"/>
</dbReference>
<dbReference type="InterPro" id="IPR050901">
    <property type="entry name" value="BP-dep_ABC_trans_perm"/>
</dbReference>
<dbReference type="RefSeq" id="WP_033099074.1">
    <property type="nucleotide sequence ID" value="NZ_JACEIP010000019.1"/>
</dbReference>
<feature type="domain" description="ABC transmembrane type-1" evidence="8">
    <location>
        <begin position="70"/>
        <end position="261"/>
    </location>
</feature>
<dbReference type="EMBL" id="JACEIP010000019">
    <property type="protein sequence ID" value="MBA4543684.1"/>
    <property type="molecule type" value="Genomic_DNA"/>
</dbReference>
<evidence type="ECO:0000313" key="10">
    <source>
        <dbReference type="Proteomes" id="UP000530514"/>
    </source>
</evidence>
<comment type="caution">
    <text evidence="9">The sequence shown here is derived from an EMBL/GenBank/DDBJ whole genome shotgun (WGS) entry which is preliminary data.</text>
</comment>
<keyword evidence="10" id="KW-1185">Reference proteome</keyword>
<evidence type="ECO:0000256" key="3">
    <source>
        <dbReference type="ARBA" id="ARBA00022475"/>
    </source>
</evidence>
<feature type="transmembrane region" description="Helical" evidence="7">
    <location>
        <begin position="141"/>
        <end position="161"/>
    </location>
</feature>
<evidence type="ECO:0000256" key="6">
    <source>
        <dbReference type="ARBA" id="ARBA00023136"/>
    </source>
</evidence>
<dbReference type="InterPro" id="IPR000515">
    <property type="entry name" value="MetI-like"/>
</dbReference>
<dbReference type="InterPro" id="IPR035906">
    <property type="entry name" value="MetI-like_sf"/>
</dbReference>
<keyword evidence="6 7" id="KW-0472">Membrane</keyword>